<dbReference type="SUPFAM" id="SSF47741">
    <property type="entry name" value="CO dehydrogenase ISP C-domain like"/>
    <property type="match status" value="1"/>
</dbReference>
<evidence type="ECO:0000256" key="1">
    <source>
        <dbReference type="ARBA" id="ARBA00022714"/>
    </source>
</evidence>
<dbReference type="InterPro" id="IPR002888">
    <property type="entry name" value="2Fe-2S-bd"/>
</dbReference>
<dbReference type="Pfam" id="PF00111">
    <property type="entry name" value="Fer2"/>
    <property type="match status" value="1"/>
</dbReference>
<dbReference type="CDD" id="cd00207">
    <property type="entry name" value="fer2"/>
    <property type="match status" value="1"/>
</dbReference>
<dbReference type="Gene3D" id="1.10.150.120">
    <property type="entry name" value="[2Fe-2S]-binding domain"/>
    <property type="match status" value="1"/>
</dbReference>
<feature type="domain" description="2Fe-2S ferredoxin-type" evidence="6">
    <location>
        <begin position="1"/>
        <end position="76"/>
    </location>
</feature>
<comment type="caution">
    <text evidence="7">The sequence shown here is derived from an EMBL/GenBank/DDBJ whole genome shotgun (WGS) entry which is preliminary data.</text>
</comment>
<keyword evidence="2" id="KW-0479">Metal-binding</keyword>
<dbReference type="PANTHER" id="PTHR44379:SF2">
    <property type="entry name" value="BLR6218 PROTEIN"/>
    <property type="match status" value="1"/>
</dbReference>
<keyword evidence="1" id="KW-0001">2Fe-2S</keyword>
<accession>A0ABS0EMP2</accession>
<sequence length="153" mass="16115">MATLTINGKQHQMDLSDDTPLLWALRDHLGMTGTKFGCGMALCGACTVHLNGQAIRSCITPVSAAVGQKITTIEAMAEDSVGQRVQQAWTDLGVPQCGYCQSGQIMSAAALLKTTPHPTDAEIESAMSGNICRCGTYTRIRAAIKQASAKKGS</sequence>
<dbReference type="EMBL" id="JADOEL010000001">
    <property type="protein sequence ID" value="MBF8176123.1"/>
    <property type="molecule type" value="Genomic_DNA"/>
</dbReference>
<dbReference type="PROSITE" id="PS51085">
    <property type="entry name" value="2FE2S_FER_2"/>
    <property type="match status" value="1"/>
</dbReference>
<keyword evidence="5" id="KW-0411">Iron-sulfur</keyword>
<gene>
    <name evidence="7" type="ORF">IXC47_00345</name>
</gene>
<dbReference type="InterPro" id="IPR006058">
    <property type="entry name" value="2Fe2S_fd_BS"/>
</dbReference>
<dbReference type="Gene3D" id="3.10.20.30">
    <property type="match status" value="1"/>
</dbReference>
<dbReference type="InterPro" id="IPR036010">
    <property type="entry name" value="2Fe-2S_ferredoxin-like_sf"/>
</dbReference>
<protein>
    <submittedName>
        <fullName evidence="7">(2Fe-2S)-binding protein</fullName>
    </submittedName>
</protein>
<name>A0ABS0EMP2_9BURK</name>
<keyword evidence="8" id="KW-1185">Reference proteome</keyword>
<reference evidence="7 8" key="1">
    <citation type="submission" date="2020-11" db="EMBL/GenBank/DDBJ databases">
        <title>WGS of Herminiimonas contaminans strain Marseille-Q4544 isolated from planarians Schmidtea mediterranea.</title>
        <authorList>
            <person name="Kangale L."/>
        </authorList>
    </citation>
    <scope>NUCLEOTIDE SEQUENCE [LARGE SCALE GENOMIC DNA]</scope>
    <source>
        <strain evidence="7 8">Marseille-Q4544</strain>
    </source>
</reference>
<evidence type="ECO:0000313" key="8">
    <source>
        <dbReference type="Proteomes" id="UP000657372"/>
    </source>
</evidence>
<dbReference type="InterPro" id="IPR001041">
    <property type="entry name" value="2Fe-2S_ferredoxin-type"/>
</dbReference>
<dbReference type="InterPro" id="IPR051452">
    <property type="entry name" value="Diverse_Oxidoreductases"/>
</dbReference>
<evidence type="ECO:0000256" key="3">
    <source>
        <dbReference type="ARBA" id="ARBA00023002"/>
    </source>
</evidence>
<evidence type="ECO:0000256" key="5">
    <source>
        <dbReference type="ARBA" id="ARBA00023014"/>
    </source>
</evidence>
<evidence type="ECO:0000313" key="7">
    <source>
        <dbReference type="EMBL" id="MBF8176123.1"/>
    </source>
</evidence>
<proteinExistence type="predicted"/>
<dbReference type="PANTHER" id="PTHR44379">
    <property type="entry name" value="OXIDOREDUCTASE WITH IRON-SULFUR SUBUNIT"/>
    <property type="match status" value="1"/>
</dbReference>
<keyword evidence="4" id="KW-0408">Iron</keyword>
<dbReference type="InterPro" id="IPR012675">
    <property type="entry name" value="Beta-grasp_dom_sf"/>
</dbReference>
<dbReference type="Proteomes" id="UP000657372">
    <property type="component" value="Unassembled WGS sequence"/>
</dbReference>
<organism evidence="7 8">
    <name type="scientific">Herminiimonas contaminans</name>
    <dbReference type="NCBI Taxonomy" id="1111140"/>
    <lineage>
        <taxon>Bacteria</taxon>
        <taxon>Pseudomonadati</taxon>
        <taxon>Pseudomonadota</taxon>
        <taxon>Betaproteobacteria</taxon>
        <taxon>Burkholderiales</taxon>
        <taxon>Oxalobacteraceae</taxon>
        <taxon>Herminiimonas</taxon>
    </lineage>
</organism>
<dbReference type="InterPro" id="IPR036884">
    <property type="entry name" value="2Fe-2S-bd_dom_sf"/>
</dbReference>
<evidence type="ECO:0000259" key="6">
    <source>
        <dbReference type="PROSITE" id="PS51085"/>
    </source>
</evidence>
<dbReference type="SUPFAM" id="SSF54292">
    <property type="entry name" value="2Fe-2S ferredoxin-like"/>
    <property type="match status" value="1"/>
</dbReference>
<keyword evidence="3" id="KW-0560">Oxidoreductase</keyword>
<evidence type="ECO:0000256" key="4">
    <source>
        <dbReference type="ARBA" id="ARBA00023004"/>
    </source>
</evidence>
<dbReference type="PROSITE" id="PS00197">
    <property type="entry name" value="2FE2S_FER_1"/>
    <property type="match status" value="1"/>
</dbReference>
<evidence type="ECO:0000256" key="2">
    <source>
        <dbReference type="ARBA" id="ARBA00022723"/>
    </source>
</evidence>
<dbReference type="Pfam" id="PF01799">
    <property type="entry name" value="Fer2_2"/>
    <property type="match status" value="1"/>
</dbReference>
<dbReference type="RefSeq" id="WP_195874370.1">
    <property type="nucleotide sequence ID" value="NZ_JADOEL010000001.1"/>
</dbReference>